<protein>
    <recommendedName>
        <fullName evidence="2">Aminotransferase-like plant mobile domain-containing protein</fullName>
    </recommendedName>
</protein>
<evidence type="ECO:0000313" key="3">
    <source>
        <dbReference type="EMBL" id="SPC93602.1"/>
    </source>
</evidence>
<feature type="compositionally biased region" description="Low complexity" evidence="1">
    <location>
        <begin position="37"/>
        <end position="47"/>
    </location>
</feature>
<evidence type="ECO:0000259" key="2">
    <source>
        <dbReference type="Pfam" id="PF10536"/>
    </source>
</evidence>
<feature type="compositionally biased region" description="Low complexity" evidence="1">
    <location>
        <begin position="736"/>
        <end position="745"/>
    </location>
</feature>
<dbReference type="PANTHER" id="PTHR46033">
    <property type="entry name" value="PROTEIN MAIN-LIKE 2"/>
    <property type="match status" value="1"/>
</dbReference>
<feature type="region of interest" description="Disordered" evidence="1">
    <location>
        <begin position="1"/>
        <end position="51"/>
    </location>
</feature>
<dbReference type="AlphaFoldDB" id="A0A2N9G214"/>
<feature type="region of interest" description="Disordered" evidence="1">
    <location>
        <begin position="736"/>
        <end position="804"/>
    </location>
</feature>
<dbReference type="GO" id="GO:0010073">
    <property type="term" value="P:meristem maintenance"/>
    <property type="evidence" value="ECO:0007669"/>
    <property type="project" value="InterPro"/>
</dbReference>
<dbReference type="PANTHER" id="PTHR46033:SF80">
    <property type="entry name" value="PROTEIN MAIN-LIKE 2-LIKE"/>
    <property type="match status" value="1"/>
</dbReference>
<gene>
    <name evidence="3" type="ORF">FSB_LOCUS21484</name>
</gene>
<name>A0A2N9G214_FAGSY</name>
<feature type="region of interest" description="Disordered" evidence="1">
    <location>
        <begin position="608"/>
        <end position="683"/>
    </location>
</feature>
<reference evidence="3" key="1">
    <citation type="submission" date="2018-02" db="EMBL/GenBank/DDBJ databases">
        <authorList>
            <person name="Cohen D.B."/>
            <person name="Kent A.D."/>
        </authorList>
    </citation>
    <scope>NUCLEOTIDE SEQUENCE</scope>
</reference>
<feature type="compositionally biased region" description="Low complexity" evidence="1">
    <location>
        <begin position="617"/>
        <end position="628"/>
    </location>
</feature>
<feature type="region of interest" description="Disordered" evidence="1">
    <location>
        <begin position="500"/>
        <end position="558"/>
    </location>
</feature>
<proteinExistence type="predicted"/>
<dbReference type="Pfam" id="PF10536">
    <property type="entry name" value="PMD"/>
    <property type="match status" value="1"/>
</dbReference>
<dbReference type="InterPro" id="IPR044824">
    <property type="entry name" value="MAIN-like"/>
</dbReference>
<organism evidence="3">
    <name type="scientific">Fagus sylvatica</name>
    <name type="common">Beechnut</name>
    <dbReference type="NCBI Taxonomy" id="28930"/>
    <lineage>
        <taxon>Eukaryota</taxon>
        <taxon>Viridiplantae</taxon>
        <taxon>Streptophyta</taxon>
        <taxon>Embryophyta</taxon>
        <taxon>Tracheophyta</taxon>
        <taxon>Spermatophyta</taxon>
        <taxon>Magnoliopsida</taxon>
        <taxon>eudicotyledons</taxon>
        <taxon>Gunneridae</taxon>
        <taxon>Pentapetalae</taxon>
        <taxon>rosids</taxon>
        <taxon>fabids</taxon>
        <taxon>Fagales</taxon>
        <taxon>Fagaceae</taxon>
        <taxon>Fagus</taxon>
    </lineage>
</organism>
<evidence type="ECO:0000256" key="1">
    <source>
        <dbReference type="SAM" id="MobiDB-lite"/>
    </source>
</evidence>
<dbReference type="InterPro" id="IPR019557">
    <property type="entry name" value="AminoTfrase-like_pln_mobile"/>
</dbReference>
<accession>A0A2N9G214</accession>
<feature type="domain" description="Aminotransferase-like plant mobile" evidence="2">
    <location>
        <begin position="122"/>
        <end position="369"/>
    </location>
</feature>
<sequence length="1156" mass="125972">MASSSRRLTKGRGRAFSGEEGPPVTGEVVAPRDLGDNGDSSNSNSRLPESLEEVLGRPTIDPWYRSGERFPSVPVNPQPPPVDWEWLVVREDATAGCSRAAGWEAWIDSKLANREFCDRLEQANVLYSILISREEDASIRRAAFVAYWLSKCVFGEHPAYSIKPLYFPLAVKIAAGACFPLAPLLLGQLYTQLDLLHVEKLIGVSCHIVATAFNSSIVHTFLWEHALEYITKGRKPYEARNKFASMPKEVTAHVGDFQGDVPAVYRWVGSKFYDHSLIPSLDSESKVCWRPYGVTHRGFAYDLVMSGFRNVEAQDYTFIGEDMRSLTYLSITNAGWLPVLSSGRLQFIAYSAYRVRRQFGFDQEVPAVMGIAASEIPTINPFLKARAFTYWSGIAPQVIVPSGNRIGVYTMGMVNYWRELMAAMVEFRNNGRGDISHLLQSCISPLPHPRLFVATNTMTTYVNRQSLGYAVWHQEELRWMTFGNHHPPLWLRDHPHIPAPGKVASSRGRRTASVGTLTAKEKQSSRSKKREPPNLLPVEKSAAQGVSAPVSKKPVRKTRAGKRTFVPPTFPCVPTSIAARVVARKSTRGIVYSEKRSKQRANMLNRVPIVIPDDLDSSSSSSDSSDPSGAVAERAGNEDAEIGATETVSDAEVVTAEVNSADESSTSGVSSGGEGMVAGTSTEEDEVSMDELEAAEAFFDNTPVASASNPRSVERAVDEHTTAGVVTSAARAVETTPITITSSGGTAQGHPSESGSHADPSLLDSSPSTRHYIRRARRGSIVSTDSERTISGVPTLPSPLHESSGTALTPVVIVVVVPAAVTAQDNEAVPAAAEEVPGSEEVPAHIPDISEGNIVESISIDKILMISTDFGTGVTQVERAEVAASEDPVQADVTPGSDVPVMEEAFVQDPADDISMEDMADTHDSYDTVLAGTEDHVAGTQAADMEVTAPVIAHTRPTKTAGSGNEAIAEEERRHQTAAVESAIREFDRMSVNSHHAEHFWIFDDAKADFEDFQVPQGGVRFLKALWEKYGSCSSYFRLGVHVGSSMLTLLCCVLAHMEHTRLEDVTEVHILEWKAVVQEVIGGGFKFSFILDYLRRLAHDMFSRRILVELRAVETRATALREALNMVAPNPWDLASAKGVSADPYAESAIYGLLA</sequence>
<dbReference type="EMBL" id="OIVN01001408">
    <property type="protein sequence ID" value="SPC93602.1"/>
    <property type="molecule type" value="Genomic_DNA"/>
</dbReference>